<proteinExistence type="predicted"/>
<evidence type="ECO:0000256" key="6">
    <source>
        <dbReference type="PROSITE-ProRule" id="PRU00421"/>
    </source>
</evidence>
<feature type="transmembrane region" description="Helical" evidence="7">
    <location>
        <begin position="146"/>
        <end position="167"/>
    </location>
</feature>
<keyword evidence="5" id="KW-0418">Kinase</keyword>
<keyword evidence="11" id="KW-1185">Reference proteome</keyword>
<dbReference type="PANTHER" id="PTHR30175">
    <property type="entry name" value="PHOSPHOTRANSFERASE SYSTEM TRANSPORT PROTEIN"/>
    <property type="match status" value="1"/>
</dbReference>
<dbReference type="RefSeq" id="WP_027875826.1">
    <property type="nucleotide sequence ID" value="NZ_CP023173.1"/>
</dbReference>
<dbReference type="PROSITE" id="PS51103">
    <property type="entry name" value="PTS_EIIC_TYPE_1"/>
    <property type="match status" value="1"/>
</dbReference>
<dbReference type="InterPro" id="IPR018113">
    <property type="entry name" value="PTrfase_EIIB_Cys"/>
</dbReference>
<keyword evidence="1" id="KW-0813">Transport</keyword>
<feature type="transmembrane region" description="Helical" evidence="7">
    <location>
        <begin position="452"/>
        <end position="473"/>
    </location>
</feature>
<dbReference type="GO" id="GO:0090589">
    <property type="term" value="F:protein-phosphocysteine-trehalose phosphotransferase system transporter activity"/>
    <property type="evidence" value="ECO:0007669"/>
    <property type="project" value="TreeGrafter"/>
</dbReference>
<dbReference type="Proteomes" id="UP000232229">
    <property type="component" value="Chromosome"/>
</dbReference>
<dbReference type="PROSITE" id="PS51098">
    <property type="entry name" value="PTS_EIIB_TYPE_1"/>
    <property type="match status" value="1"/>
</dbReference>
<feature type="domain" description="PTS EIIB type-1" evidence="8">
    <location>
        <begin position="5"/>
        <end position="87"/>
    </location>
</feature>
<keyword evidence="4" id="KW-0598">Phosphotransferase system</keyword>
<dbReference type="Pfam" id="PF00367">
    <property type="entry name" value="PTS_EIIB"/>
    <property type="match status" value="1"/>
</dbReference>
<dbReference type="GO" id="GO:0009401">
    <property type="term" value="P:phosphoenolpyruvate-dependent sugar phosphotransferase system"/>
    <property type="evidence" value="ECO:0007669"/>
    <property type="project" value="UniProtKB-KW"/>
</dbReference>
<dbReference type="InterPro" id="IPR001996">
    <property type="entry name" value="PTS_IIB_1"/>
</dbReference>
<dbReference type="GO" id="GO:0008982">
    <property type="term" value="F:protein-N(PI)-phosphohistidine-sugar phosphotransferase activity"/>
    <property type="evidence" value="ECO:0007669"/>
    <property type="project" value="InterPro"/>
</dbReference>
<evidence type="ECO:0000313" key="11">
    <source>
        <dbReference type="Proteomes" id="UP000232229"/>
    </source>
</evidence>
<reference evidence="10 11" key="1">
    <citation type="submission" date="2017-08" db="EMBL/GenBank/DDBJ databases">
        <title>Complete Genome Sequence of Mesoplasma chauliocola.</title>
        <authorList>
            <person name="Knight T.F.Jr."/>
            <person name="Citino T."/>
        </authorList>
    </citation>
    <scope>NUCLEOTIDE SEQUENCE [LARGE SCALE GENOMIC DNA]</scope>
    <source>
        <strain evidence="10 11">CHPA-2</strain>
    </source>
</reference>
<evidence type="ECO:0000259" key="9">
    <source>
        <dbReference type="PROSITE" id="PS51103"/>
    </source>
</evidence>
<dbReference type="EMBL" id="CP023173">
    <property type="protein sequence ID" value="ASZ08790.1"/>
    <property type="molecule type" value="Genomic_DNA"/>
</dbReference>
<feature type="domain" description="PTS EIIC type-1" evidence="9">
    <location>
        <begin position="102"/>
        <end position="485"/>
    </location>
</feature>
<evidence type="ECO:0000256" key="4">
    <source>
        <dbReference type="ARBA" id="ARBA00022683"/>
    </source>
</evidence>
<dbReference type="STRING" id="1336232.GCA_000518825_00707"/>
<feature type="transmembrane region" description="Helical" evidence="7">
    <location>
        <begin position="299"/>
        <end position="318"/>
    </location>
</feature>
<feature type="transmembrane region" description="Helical" evidence="7">
    <location>
        <begin position="263"/>
        <end position="287"/>
    </location>
</feature>
<evidence type="ECO:0000256" key="3">
    <source>
        <dbReference type="ARBA" id="ARBA00022679"/>
    </source>
</evidence>
<feature type="transmembrane region" description="Helical" evidence="7">
    <location>
        <begin position="339"/>
        <end position="361"/>
    </location>
</feature>
<feature type="transmembrane region" description="Helical" evidence="7">
    <location>
        <begin position="373"/>
        <end position="393"/>
    </location>
</feature>
<evidence type="ECO:0000256" key="5">
    <source>
        <dbReference type="ARBA" id="ARBA00022777"/>
    </source>
</evidence>
<dbReference type="InterPro" id="IPR036878">
    <property type="entry name" value="Glu_permease_IIB"/>
</dbReference>
<evidence type="ECO:0000256" key="2">
    <source>
        <dbReference type="ARBA" id="ARBA00022597"/>
    </source>
</evidence>
<keyword evidence="7" id="KW-0812">Transmembrane</keyword>
<keyword evidence="2" id="KW-0762">Sugar transport</keyword>
<dbReference type="KEGG" id="mchc:CK556_00205"/>
<keyword evidence="7" id="KW-0472">Membrane</keyword>
<dbReference type="CDD" id="cd00212">
    <property type="entry name" value="PTS_IIB_glc"/>
    <property type="match status" value="1"/>
</dbReference>
<dbReference type="SUPFAM" id="SSF55604">
    <property type="entry name" value="Glucose permease domain IIB"/>
    <property type="match status" value="1"/>
</dbReference>
<evidence type="ECO:0000259" key="8">
    <source>
        <dbReference type="PROSITE" id="PS51098"/>
    </source>
</evidence>
<feature type="transmembrane region" description="Helical" evidence="7">
    <location>
        <begin position="100"/>
        <end position="121"/>
    </location>
</feature>
<dbReference type="GO" id="GO:0005886">
    <property type="term" value="C:plasma membrane"/>
    <property type="evidence" value="ECO:0007669"/>
    <property type="project" value="TreeGrafter"/>
</dbReference>
<dbReference type="InterPro" id="IPR013013">
    <property type="entry name" value="PTS_EIIC_1"/>
</dbReference>
<dbReference type="GO" id="GO:0015771">
    <property type="term" value="P:trehalose transport"/>
    <property type="evidence" value="ECO:0007669"/>
    <property type="project" value="TreeGrafter"/>
</dbReference>
<dbReference type="InterPro" id="IPR050558">
    <property type="entry name" value="PTS_Sugar-Specific_Components"/>
</dbReference>
<name>A0A249SME4_9MOLU</name>
<dbReference type="Gene3D" id="3.30.1360.60">
    <property type="entry name" value="Glucose permease domain IIB"/>
    <property type="match status" value="1"/>
</dbReference>
<gene>
    <name evidence="10" type="ORF">CK556_00205</name>
</gene>
<dbReference type="AlphaFoldDB" id="A0A249SME4"/>
<feature type="transmembrane region" description="Helical" evidence="7">
    <location>
        <begin position="405"/>
        <end position="432"/>
    </location>
</feature>
<keyword evidence="3" id="KW-0808">Transferase</keyword>
<organism evidence="10 11">
    <name type="scientific">Mesoplasma chauliocola</name>
    <dbReference type="NCBI Taxonomy" id="216427"/>
    <lineage>
        <taxon>Bacteria</taxon>
        <taxon>Bacillati</taxon>
        <taxon>Mycoplasmatota</taxon>
        <taxon>Mollicutes</taxon>
        <taxon>Entomoplasmatales</taxon>
        <taxon>Entomoplasmataceae</taxon>
        <taxon>Mesoplasma</taxon>
    </lineage>
</organism>
<accession>A0A249SME4</accession>
<keyword evidence="7" id="KW-1133">Transmembrane helix</keyword>
<sequence>MKFTKENMLFLVDKIGGKENLVSVSHCISRLRLKLSDFEKINFEEIRKQTWCKGVLVVGTELQIVIGTEVEKFYKLFVKTIQFKTANDDELKAEVHNKSFISFVSSIFSPLMILLVVYVMWEMIRTPIHYSAIQSNISNLKEIDSILGFISKGLSWFIVIAVCWSVFNVMNGTPILGIAIGAILINPILIPLSDLDIKQGQTIFDSLNQYGWKIFGSATFPWKISFEGLIVPMIFVGIIGVYIERAMNKINFGSMRMLFQPMIVVSSTILITMFTIAPAGLILVHYMYMAFNFLMTNYVTKYIFSPILGMMYSPLITLGLHRLITPFLIQDITRYNGSFILGLMIISNICVAIGCLTFGFLNKNCKDIKKVAYANGASAFIVGVTEPAVYSISLKYKYPLIASSIGAYFGCLLYASAGVWTSASPFGIMGLVGFLSFTPDGINIDQWQGGSILWGPLSVLTGIIVSCLITIILSKFKYFKKITNQILFQEYGYVPKINKY</sequence>
<evidence type="ECO:0000313" key="10">
    <source>
        <dbReference type="EMBL" id="ASZ08790.1"/>
    </source>
</evidence>
<feature type="active site" description="Phosphocysteine intermediate; for EIIB activity" evidence="6">
    <location>
        <position position="27"/>
    </location>
</feature>
<dbReference type="GO" id="GO:0016301">
    <property type="term" value="F:kinase activity"/>
    <property type="evidence" value="ECO:0007669"/>
    <property type="project" value="UniProtKB-KW"/>
</dbReference>
<evidence type="ECO:0000256" key="1">
    <source>
        <dbReference type="ARBA" id="ARBA00022448"/>
    </source>
</evidence>
<feature type="transmembrane region" description="Helical" evidence="7">
    <location>
        <begin position="174"/>
        <end position="192"/>
    </location>
</feature>
<protein>
    <submittedName>
        <fullName evidence="10">Uncharacterized protein</fullName>
    </submittedName>
</protein>
<feature type="transmembrane region" description="Helical" evidence="7">
    <location>
        <begin position="224"/>
        <end position="243"/>
    </location>
</feature>
<evidence type="ECO:0000256" key="7">
    <source>
        <dbReference type="SAM" id="Phobius"/>
    </source>
</evidence>
<dbReference type="PANTHER" id="PTHR30175:SF1">
    <property type="entry name" value="PTS SYSTEM ARBUTIN-, CELLOBIOSE-, AND SALICIN-SPECIFIC EIIBC COMPONENT-RELATED"/>
    <property type="match status" value="1"/>
</dbReference>